<organism evidence="3 4">
    <name type="scientific">Imshaugia aleurites</name>
    <dbReference type="NCBI Taxonomy" id="172621"/>
    <lineage>
        <taxon>Eukaryota</taxon>
        <taxon>Fungi</taxon>
        <taxon>Dikarya</taxon>
        <taxon>Ascomycota</taxon>
        <taxon>Pezizomycotina</taxon>
        <taxon>Lecanoromycetes</taxon>
        <taxon>OSLEUM clade</taxon>
        <taxon>Lecanoromycetidae</taxon>
        <taxon>Lecanorales</taxon>
        <taxon>Lecanorineae</taxon>
        <taxon>Parmeliaceae</taxon>
        <taxon>Imshaugia</taxon>
    </lineage>
</organism>
<dbReference type="InterPro" id="IPR012677">
    <property type="entry name" value="Nucleotide-bd_a/b_plait_sf"/>
</dbReference>
<evidence type="ECO:0000313" key="3">
    <source>
        <dbReference type="EMBL" id="CAF9927715.1"/>
    </source>
</evidence>
<dbReference type="AlphaFoldDB" id="A0A8H3INQ7"/>
<dbReference type="PANTHER" id="PTHR10300:SF14">
    <property type="entry name" value="PROTEIN SARAH"/>
    <property type="match status" value="1"/>
</dbReference>
<reference evidence="3" key="1">
    <citation type="submission" date="2021-03" db="EMBL/GenBank/DDBJ databases">
        <authorList>
            <person name="Tagirdzhanova G."/>
        </authorList>
    </citation>
    <scope>NUCLEOTIDE SEQUENCE</scope>
</reference>
<dbReference type="SUPFAM" id="SSF54928">
    <property type="entry name" value="RNA-binding domain, RBD"/>
    <property type="match status" value="1"/>
</dbReference>
<sequence length="286" mass="30556">MPARDQSPPLSLSGSPTSTSISNGPQTPLSLDLSALPPLITPSPPSNTLLITNLNSLATFLPQNLQHIHTLLSTPTPLNSFSPLRSLRRIIVSYPTVDAAIAIRQLLDGSPLSDNDRVRIYFGEPTPILGEEEEDQHLKAPSLGKLLFISPPPSPPAGWEIREEEPPNKDVHAEDLQRALAGLGRHGNERRASADDAADPMGEEEREELRGNRRRSGTGSVMVYHPKDHGDNESLPAVMVIDTTAGAEVESEGSPGGLSSVDGQGQGGGRILTHTARPPVELMDDA</sequence>
<dbReference type="Gene3D" id="3.30.70.330">
    <property type="match status" value="1"/>
</dbReference>
<dbReference type="FunFam" id="3.30.70.330:FF:000503">
    <property type="entry name" value="Calcineurin binding protein, putative"/>
    <property type="match status" value="1"/>
</dbReference>
<dbReference type="EMBL" id="CAJPDT010000047">
    <property type="protein sequence ID" value="CAF9927715.1"/>
    <property type="molecule type" value="Genomic_DNA"/>
</dbReference>
<evidence type="ECO:0008006" key="5">
    <source>
        <dbReference type="Google" id="ProtNLM"/>
    </source>
</evidence>
<comment type="caution">
    <text evidence="3">The sequence shown here is derived from an EMBL/GenBank/DDBJ whole genome shotgun (WGS) entry which is preliminary data.</text>
</comment>
<evidence type="ECO:0000256" key="1">
    <source>
        <dbReference type="ARBA" id="ARBA00008209"/>
    </source>
</evidence>
<dbReference type="InterPro" id="IPR035979">
    <property type="entry name" value="RBD_domain_sf"/>
</dbReference>
<dbReference type="GO" id="GO:0008597">
    <property type="term" value="F:calcium-dependent protein serine/threonine phosphatase regulator activity"/>
    <property type="evidence" value="ECO:0007669"/>
    <property type="project" value="TreeGrafter"/>
</dbReference>
<feature type="compositionally biased region" description="Acidic residues" evidence="2">
    <location>
        <begin position="196"/>
        <end position="206"/>
    </location>
</feature>
<feature type="region of interest" description="Disordered" evidence="2">
    <location>
        <begin position="182"/>
        <end position="286"/>
    </location>
</feature>
<feature type="compositionally biased region" description="Low complexity" evidence="2">
    <location>
        <begin position="7"/>
        <end position="28"/>
    </location>
</feature>
<name>A0A8H3INQ7_9LECA</name>
<proteinExistence type="inferred from homology"/>
<dbReference type="InterPro" id="IPR006931">
    <property type="entry name" value="Calcipressin"/>
</dbReference>
<dbReference type="PANTHER" id="PTHR10300">
    <property type="entry name" value="CALCIPRESSIN"/>
    <property type="match status" value="1"/>
</dbReference>
<dbReference type="GO" id="GO:0003676">
    <property type="term" value="F:nucleic acid binding"/>
    <property type="evidence" value="ECO:0007669"/>
    <property type="project" value="InterPro"/>
</dbReference>
<dbReference type="GO" id="GO:0005737">
    <property type="term" value="C:cytoplasm"/>
    <property type="evidence" value="ECO:0007669"/>
    <property type="project" value="TreeGrafter"/>
</dbReference>
<dbReference type="Pfam" id="PF04847">
    <property type="entry name" value="Calcipressin"/>
    <property type="match status" value="1"/>
</dbReference>
<comment type="similarity">
    <text evidence="1">Belongs to the RCAN family.</text>
</comment>
<dbReference type="GO" id="GO:0005634">
    <property type="term" value="C:nucleus"/>
    <property type="evidence" value="ECO:0007669"/>
    <property type="project" value="TreeGrafter"/>
</dbReference>
<dbReference type="GO" id="GO:0019722">
    <property type="term" value="P:calcium-mediated signaling"/>
    <property type="evidence" value="ECO:0007669"/>
    <property type="project" value="InterPro"/>
</dbReference>
<keyword evidence="4" id="KW-1185">Reference proteome</keyword>
<protein>
    <recommendedName>
        <fullName evidence="5">Calcipressin</fullName>
    </recommendedName>
</protein>
<gene>
    <name evidence="3" type="ORF">IMSHALPRED_007282</name>
</gene>
<dbReference type="OrthoDB" id="17212at2759"/>
<feature type="region of interest" description="Disordered" evidence="2">
    <location>
        <begin position="1"/>
        <end position="28"/>
    </location>
</feature>
<evidence type="ECO:0000313" key="4">
    <source>
        <dbReference type="Proteomes" id="UP000664534"/>
    </source>
</evidence>
<dbReference type="Proteomes" id="UP000664534">
    <property type="component" value="Unassembled WGS sequence"/>
</dbReference>
<accession>A0A8H3INQ7</accession>
<evidence type="ECO:0000256" key="2">
    <source>
        <dbReference type="SAM" id="MobiDB-lite"/>
    </source>
</evidence>